<dbReference type="PANTHER" id="PTHR33116:SF80">
    <property type="entry name" value="REVERSE TRANSCRIPTASE ZINC-BINDING DOMAIN-CONTAINING PROTEIN"/>
    <property type="match status" value="1"/>
</dbReference>
<gene>
    <name evidence="1" type="ORF">KIW84_065953</name>
</gene>
<accession>A0A9D5AD48</accession>
<name>A0A9D5AD48_PEA</name>
<dbReference type="Gramene" id="Psat06G0595300-T1">
    <property type="protein sequence ID" value="KAI5401300.1"/>
    <property type="gene ID" value="KIW84_065953"/>
</dbReference>
<dbReference type="PANTHER" id="PTHR33116">
    <property type="entry name" value="REVERSE TRANSCRIPTASE ZINC-BINDING DOMAIN-CONTAINING PROTEIN-RELATED-RELATED"/>
    <property type="match status" value="1"/>
</dbReference>
<reference evidence="1 2" key="1">
    <citation type="journal article" date="2022" name="Nat. Genet.">
        <title>Improved pea reference genome and pan-genome highlight genomic features and evolutionary characteristics.</title>
        <authorList>
            <person name="Yang T."/>
            <person name="Liu R."/>
            <person name="Luo Y."/>
            <person name="Hu S."/>
            <person name="Wang D."/>
            <person name="Wang C."/>
            <person name="Pandey M.K."/>
            <person name="Ge S."/>
            <person name="Xu Q."/>
            <person name="Li N."/>
            <person name="Li G."/>
            <person name="Huang Y."/>
            <person name="Saxena R.K."/>
            <person name="Ji Y."/>
            <person name="Li M."/>
            <person name="Yan X."/>
            <person name="He Y."/>
            <person name="Liu Y."/>
            <person name="Wang X."/>
            <person name="Xiang C."/>
            <person name="Varshney R.K."/>
            <person name="Ding H."/>
            <person name="Gao S."/>
            <person name="Zong X."/>
        </authorList>
    </citation>
    <scope>NUCLEOTIDE SEQUENCE [LARGE SCALE GENOMIC DNA]</scope>
    <source>
        <strain evidence="1 2">cv. Zhongwan 6</strain>
    </source>
</reference>
<comment type="caution">
    <text evidence="1">The sequence shown here is derived from an EMBL/GenBank/DDBJ whole genome shotgun (WGS) entry which is preliminary data.</text>
</comment>
<proteinExistence type="predicted"/>
<protein>
    <recommendedName>
        <fullName evidence="3">Reverse transcriptase zinc-binding domain-containing protein</fullName>
    </recommendedName>
</protein>
<dbReference type="AlphaFoldDB" id="A0A9D5AD48"/>
<sequence length="215" mass="24346">MGSTFSYSFFLAEEGLNRNINMLVNSGSLDVIKGASNKVPSHIYYADDMLILYKGGVYNIKSRVVIFKDYGAVSRQFAKCGKSSICRDVMTLSRLNILSDLTIFSIGSSSFLYLGVPIFKGRYNAKYLKPVADKIILKSASWKGSLLTFAGRVVLVKTSVQGVRIDWWRWVGAKYIPPSKSFTVWRLLLSKLSTDDLLKRRNFVFPLRCNLYFVE</sequence>
<keyword evidence="2" id="KW-1185">Reference proteome</keyword>
<dbReference type="Proteomes" id="UP001058974">
    <property type="component" value="Chromosome 6"/>
</dbReference>
<evidence type="ECO:0000313" key="1">
    <source>
        <dbReference type="EMBL" id="KAI5401300.1"/>
    </source>
</evidence>
<dbReference type="EMBL" id="JAMSHJ010000006">
    <property type="protein sequence ID" value="KAI5401300.1"/>
    <property type="molecule type" value="Genomic_DNA"/>
</dbReference>
<organism evidence="1 2">
    <name type="scientific">Pisum sativum</name>
    <name type="common">Garden pea</name>
    <name type="synonym">Lathyrus oleraceus</name>
    <dbReference type="NCBI Taxonomy" id="3888"/>
    <lineage>
        <taxon>Eukaryota</taxon>
        <taxon>Viridiplantae</taxon>
        <taxon>Streptophyta</taxon>
        <taxon>Embryophyta</taxon>
        <taxon>Tracheophyta</taxon>
        <taxon>Spermatophyta</taxon>
        <taxon>Magnoliopsida</taxon>
        <taxon>eudicotyledons</taxon>
        <taxon>Gunneridae</taxon>
        <taxon>Pentapetalae</taxon>
        <taxon>rosids</taxon>
        <taxon>fabids</taxon>
        <taxon>Fabales</taxon>
        <taxon>Fabaceae</taxon>
        <taxon>Papilionoideae</taxon>
        <taxon>50 kb inversion clade</taxon>
        <taxon>NPAAA clade</taxon>
        <taxon>Hologalegina</taxon>
        <taxon>IRL clade</taxon>
        <taxon>Fabeae</taxon>
        <taxon>Lathyrus</taxon>
    </lineage>
</organism>
<evidence type="ECO:0008006" key="3">
    <source>
        <dbReference type="Google" id="ProtNLM"/>
    </source>
</evidence>
<evidence type="ECO:0000313" key="2">
    <source>
        <dbReference type="Proteomes" id="UP001058974"/>
    </source>
</evidence>